<dbReference type="RefSeq" id="WP_058889318.1">
    <property type="nucleotide sequence ID" value="NZ_LQBM01000004.1"/>
</dbReference>
<name>A0A0W8IDS4_9MICC</name>
<dbReference type="STRING" id="317018.AVL63_06290"/>
<dbReference type="GO" id="GO:0016020">
    <property type="term" value="C:membrane"/>
    <property type="evidence" value="ECO:0007669"/>
    <property type="project" value="TreeGrafter"/>
</dbReference>
<evidence type="ECO:0000256" key="1">
    <source>
        <dbReference type="SAM" id="MobiDB-lite"/>
    </source>
</evidence>
<dbReference type="InterPro" id="IPR000639">
    <property type="entry name" value="Epox_hydrolase-like"/>
</dbReference>
<protein>
    <recommendedName>
        <fullName evidence="2">AB hydrolase-1 domain-containing protein</fullName>
    </recommendedName>
</protein>
<organism evidence="3 4">
    <name type="scientific">Nesterenkonia jeotgali</name>
    <dbReference type="NCBI Taxonomy" id="317018"/>
    <lineage>
        <taxon>Bacteria</taxon>
        <taxon>Bacillati</taxon>
        <taxon>Actinomycetota</taxon>
        <taxon>Actinomycetes</taxon>
        <taxon>Micrococcales</taxon>
        <taxon>Micrococcaceae</taxon>
        <taxon>Nesterenkonia</taxon>
    </lineage>
</organism>
<dbReference type="PRINTS" id="PR00412">
    <property type="entry name" value="EPOXHYDRLASE"/>
</dbReference>
<keyword evidence="4" id="KW-1185">Reference proteome</keyword>
<reference evidence="4" key="1">
    <citation type="submission" date="2015-12" db="EMBL/GenBank/DDBJ databases">
        <authorList>
            <person name="Nair G.R."/>
            <person name="Kaur G."/>
            <person name="Mayilraj S."/>
        </authorList>
    </citation>
    <scope>NUCLEOTIDE SEQUENCE [LARGE SCALE GENOMIC DNA]</scope>
    <source>
        <strain evidence="4">CD08_7</strain>
    </source>
</reference>
<evidence type="ECO:0000313" key="3">
    <source>
        <dbReference type="EMBL" id="KUG58086.1"/>
    </source>
</evidence>
<dbReference type="OrthoDB" id="5195507at2"/>
<feature type="domain" description="AB hydrolase-1" evidence="2">
    <location>
        <begin position="66"/>
        <end position="341"/>
    </location>
</feature>
<feature type="compositionally biased region" description="Low complexity" evidence="1">
    <location>
        <begin position="159"/>
        <end position="174"/>
    </location>
</feature>
<dbReference type="GO" id="GO:0003824">
    <property type="term" value="F:catalytic activity"/>
    <property type="evidence" value="ECO:0007669"/>
    <property type="project" value="InterPro"/>
</dbReference>
<feature type="region of interest" description="Disordered" evidence="1">
    <location>
        <begin position="159"/>
        <end position="183"/>
    </location>
</feature>
<dbReference type="SUPFAM" id="SSF53474">
    <property type="entry name" value="alpha/beta-Hydrolases"/>
    <property type="match status" value="1"/>
</dbReference>
<dbReference type="Pfam" id="PF00561">
    <property type="entry name" value="Abhydrolase_1"/>
    <property type="match status" value="1"/>
</dbReference>
<evidence type="ECO:0000313" key="4">
    <source>
        <dbReference type="Proteomes" id="UP000054023"/>
    </source>
</evidence>
<dbReference type="InterPro" id="IPR050266">
    <property type="entry name" value="AB_hydrolase_sf"/>
</dbReference>
<evidence type="ECO:0000259" key="2">
    <source>
        <dbReference type="Pfam" id="PF00561"/>
    </source>
</evidence>
<dbReference type="InterPro" id="IPR029058">
    <property type="entry name" value="AB_hydrolase_fold"/>
</dbReference>
<dbReference type="AlphaFoldDB" id="A0A0W8IDS4"/>
<dbReference type="EMBL" id="LQBM01000004">
    <property type="protein sequence ID" value="KUG58086.1"/>
    <property type="molecule type" value="Genomic_DNA"/>
</dbReference>
<dbReference type="Proteomes" id="UP000054023">
    <property type="component" value="Unassembled WGS sequence"/>
</dbReference>
<gene>
    <name evidence="3" type="ORF">AVL63_06290</name>
</gene>
<dbReference type="InterPro" id="IPR000073">
    <property type="entry name" value="AB_hydrolase_1"/>
</dbReference>
<dbReference type="PANTHER" id="PTHR43798">
    <property type="entry name" value="MONOACYLGLYCEROL LIPASE"/>
    <property type="match status" value="1"/>
</dbReference>
<accession>A0A0W8IDS4</accession>
<proteinExistence type="predicted"/>
<dbReference type="PANTHER" id="PTHR43798:SF33">
    <property type="entry name" value="HYDROLASE, PUTATIVE (AFU_ORTHOLOGUE AFUA_2G14860)-RELATED"/>
    <property type="match status" value="1"/>
</dbReference>
<comment type="caution">
    <text evidence="3">The sequence shown here is derived from an EMBL/GenBank/DDBJ whole genome shotgun (WGS) entry which is preliminary data.</text>
</comment>
<dbReference type="Gene3D" id="3.40.50.1820">
    <property type="entry name" value="alpha/beta hydrolase"/>
    <property type="match status" value="1"/>
</dbReference>
<sequence>MIRTWTEHPARTGIRRDVSLDFACPESDGQASEDDGAARLSTAAAVWHYPAQVSAPADSARPARRLLLIHGFRGDHHGMALIVDALPEFEIFVPDLPGFGATPPLRRGAGGLAEHTLGAYAACVEALAQALDLGPTDVLVGHSFGSIIVAAHAAQTHPAGHAAQTNPAAHAAQNLPADPAPGSSQSRRWAGLVLFAPISNDIFTGTLLPGAAAVDLYYRASGRLPARWAQVLLRSPAAQAVTNASMILARAPEQVAYIKDQHRRYFSGYSDPNTLLQAYRASSRHTVTEFAPSLDLPVLLVPGAQDQLSTPAGQRRLRRMLPQASSEVLRGTGHLLHYEKPAQAGRALRRFVAALD</sequence>